<name>A0A6A3BU69_HIBSY</name>
<organism evidence="1">
    <name type="scientific">Hibiscus syriacus</name>
    <name type="common">Rose of Sharon</name>
    <dbReference type="NCBI Taxonomy" id="106335"/>
    <lineage>
        <taxon>Eukaryota</taxon>
        <taxon>Viridiplantae</taxon>
        <taxon>Streptophyta</taxon>
        <taxon>Embryophyta</taxon>
        <taxon>Tracheophyta</taxon>
        <taxon>Spermatophyta</taxon>
        <taxon>Magnoliopsida</taxon>
        <taxon>eudicotyledons</taxon>
        <taxon>Gunneridae</taxon>
        <taxon>Pentapetalae</taxon>
        <taxon>rosids</taxon>
        <taxon>malvids</taxon>
        <taxon>Malvales</taxon>
        <taxon>Malvaceae</taxon>
        <taxon>Malvoideae</taxon>
        <taxon>Hibiscus</taxon>
    </lineage>
</organism>
<proteinExistence type="predicted"/>
<reference evidence="1" key="1">
    <citation type="submission" date="2019-09" db="EMBL/GenBank/DDBJ databases">
        <title>Draft genome information of white flower Hibiscus syriacus.</title>
        <authorList>
            <person name="Kim Y.-M."/>
        </authorList>
    </citation>
    <scope>NUCLEOTIDE SEQUENCE [LARGE SCALE GENOMIC DNA]</scope>
    <source>
        <strain evidence="1">YM2019G1</strain>
        <tissue evidence="1">Leaf</tissue>
    </source>
</reference>
<dbReference type="EMBL" id="VEPZ02000773">
    <property type="protein sequence ID" value="KAE8720194.1"/>
    <property type="molecule type" value="Genomic_DNA"/>
</dbReference>
<sequence>MLQVLNLLSWKTFAEFMHLSTVHAPCSAAVFKEVDEPLQLDMSELRLDDDFMGGSDGSCLLLKDKESFCRAAVPLLPESSDYSSGSGLGAYGYGNKMKRRLACPTSET</sequence>
<gene>
    <name evidence="1" type="ORF">F3Y22_tig00109906pilonHSYRG00028</name>
</gene>
<accession>A0A6A3BU69</accession>
<evidence type="ECO:0000313" key="1">
    <source>
        <dbReference type="EMBL" id="KAE8720194.1"/>
    </source>
</evidence>
<dbReference type="AlphaFoldDB" id="A0A6A3BU69"/>
<comment type="caution">
    <text evidence="1">The sequence shown here is derived from an EMBL/GenBank/DDBJ whole genome shotgun (WGS) entry which is preliminary data.</text>
</comment>
<protein>
    <submittedName>
        <fullName evidence="1">Uncharacterized protein</fullName>
    </submittedName>
</protein>